<reference evidence="3" key="1">
    <citation type="submission" date="2021-01" db="EMBL/GenBank/DDBJ databases">
        <authorList>
            <consortium name="Genoscope - CEA"/>
            <person name="William W."/>
        </authorList>
    </citation>
    <scope>NUCLEOTIDE SEQUENCE</scope>
</reference>
<organism evidence="3 4">
    <name type="scientific">Paramecium sonneborni</name>
    <dbReference type="NCBI Taxonomy" id="65129"/>
    <lineage>
        <taxon>Eukaryota</taxon>
        <taxon>Sar</taxon>
        <taxon>Alveolata</taxon>
        <taxon>Ciliophora</taxon>
        <taxon>Intramacronucleata</taxon>
        <taxon>Oligohymenophorea</taxon>
        <taxon>Peniculida</taxon>
        <taxon>Parameciidae</taxon>
        <taxon>Paramecium</taxon>
    </lineage>
</organism>
<evidence type="ECO:0000259" key="2">
    <source>
        <dbReference type="Pfam" id="PF14309"/>
    </source>
</evidence>
<keyword evidence="4" id="KW-1185">Reference proteome</keyword>
<evidence type="ECO:0000313" key="4">
    <source>
        <dbReference type="Proteomes" id="UP000692954"/>
    </source>
</evidence>
<accession>A0A8S1R3K9</accession>
<dbReference type="Pfam" id="PF14309">
    <property type="entry name" value="DUF4378"/>
    <property type="match status" value="1"/>
</dbReference>
<dbReference type="InterPro" id="IPR000048">
    <property type="entry name" value="IQ_motif_EF-hand-BS"/>
</dbReference>
<evidence type="ECO:0000256" key="1">
    <source>
        <dbReference type="SAM" id="MobiDB-lite"/>
    </source>
</evidence>
<dbReference type="Pfam" id="PF00612">
    <property type="entry name" value="IQ"/>
    <property type="match status" value="1"/>
</dbReference>
<feature type="domain" description="DUF4378" evidence="2">
    <location>
        <begin position="808"/>
        <end position="1001"/>
    </location>
</feature>
<protein>
    <recommendedName>
        <fullName evidence="2">DUF4378 domain-containing protein</fullName>
    </recommendedName>
</protein>
<dbReference type="AlphaFoldDB" id="A0A8S1R3K9"/>
<dbReference type="EMBL" id="CAJJDN010000135">
    <property type="protein sequence ID" value="CAD8121933.1"/>
    <property type="molecule type" value="Genomic_DNA"/>
</dbReference>
<dbReference type="PROSITE" id="PS50096">
    <property type="entry name" value="IQ"/>
    <property type="match status" value="1"/>
</dbReference>
<feature type="compositionally biased region" description="Basic and acidic residues" evidence="1">
    <location>
        <begin position="17"/>
        <end position="30"/>
    </location>
</feature>
<gene>
    <name evidence="3" type="ORF">PSON_ATCC_30995.1.T1350076</name>
</gene>
<dbReference type="SMART" id="SM00015">
    <property type="entry name" value="IQ"/>
    <property type="match status" value="1"/>
</dbReference>
<evidence type="ECO:0000313" key="3">
    <source>
        <dbReference type="EMBL" id="CAD8121933.1"/>
    </source>
</evidence>
<feature type="region of interest" description="Disordered" evidence="1">
    <location>
        <begin position="17"/>
        <end position="51"/>
    </location>
</feature>
<sequence length="1010" mass="119747">MSGINININLNLEKNKAVKSKGEKLCDGEPKKKKKKQSKQKQNSQSPLPWGLNQERLKNYIFAQLAKRDNLMYQQQMRKNKVEESKQDRREILGVSFLNHMPKKKIKQIINKSKLNEGDEQIYYQPKFNEQQLHEIRMYKEWKRRQVQFQLQFKKQQELERQNKIQQNLQNLNEYIKYRNHTTSVHQKKSVSFHKKQRTKSSMAEKRKELIIKYQNLADRYAQINGEPRDNQSCFGLVLDSDQEGISQMDSIHKSTKRQNVISEPSLDEDEEQQIQELGNLEKEMAQIIKAVIIIQKFWRGYKTRQILLYYKNYNDDENEIKLDQLTPNLSERQSQQEPICQSIQIGKEQSGLKSSQKKREKNGFNTFTGYLDWDDENEDHFNSQKVSSIKKISQQKSLHKIIIEQQKQQWHQMLEHISQLQRKGSKQNINDVLQDLKTFTMQFTKEIEIQINNEDNLEKVGIQKSVEMSEIRQVMGSENLVKLSQTSSPANKDASLFDQNPFYDFASKKFRELLNRENMNKLIKMRETAITERHKNEMKNINEAFQQKQISPKTFEKQKFKIEKWVTKEKEDFKQQKSNIENGWKGLYETFMRTQKDLLFMSKLKNQQLTSSFSSENVSNLRLIREINSESQSKIVKTNNFDTVTMNFSSSICESQDIRKVPKTSPSPSPRQQYNQQQIYENLEWDDEMLYNSDNLDCGKIQQSQVIKVSTLIHQEPEYNDSQIQSYAILIANSIIGNEIQDMYEELKLLNKDITTLIKFQQNKGIKTNIQQVKTYLSRLEKFLLQPDKSEALIQRINIPLGPTPKEILKFFNYYDDEDDYQSSEHDDYSNQAILSTEQYAQLENQLMEEEQIPSDDGFLLELEHIHNKVLYDALNEALDYYRPFGLNGYPLPWVKQPLELIQRNRKSEILQEILQGAIKQVTDWASYLVGLIIDKPDSPFPKILMLDQEYLNQIKEERMIRMLNQEIYQNEERWLMYDEVQSEILVEISQMIQEYLIDESLKELLQFQ</sequence>
<dbReference type="Proteomes" id="UP000692954">
    <property type="component" value="Unassembled WGS sequence"/>
</dbReference>
<dbReference type="InterPro" id="IPR025486">
    <property type="entry name" value="DUF4378"/>
</dbReference>
<comment type="caution">
    <text evidence="3">The sequence shown here is derived from an EMBL/GenBank/DDBJ whole genome shotgun (WGS) entry which is preliminary data.</text>
</comment>
<dbReference type="CDD" id="cd23767">
    <property type="entry name" value="IQCD"/>
    <property type="match status" value="1"/>
</dbReference>
<name>A0A8S1R3K9_9CILI</name>
<dbReference type="OrthoDB" id="303744at2759"/>
<proteinExistence type="predicted"/>